<accession>A0A2V2W904</accession>
<dbReference type="InterPro" id="IPR016024">
    <property type="entry name" value="ARM-type_fold"/>
</dbReference>
<dbReference type="VEuPathDB" id="TriTrypDB:TCDM_07294"/>
<feature type="compositionally biased region" description="Polar residues" evidence="1">
    <location>
        <begin position="188"/>
        <end position="198"/>
    </location>
</feature>
<dbReference type="PANTHER" id="PTHR13371:SF3">
    <property type="entry name" value="TOG DOMAIN-CONTAINING PROTEIN"/>
    <property type="match status" value="1"/>
</dbReference>
<comment type="caution">
    <text evidence="3">The sequence shown here is derived from an EMBL/GenBank/DDBJ whole genome shotgun (WGS) entry which is preliminary data.</text>
</comment>
<gene>
    <name evidence="3" type="ORF">C3747_143g126</name>
</gene>
<feature type="compositionally biased region" description="Basic and acidic residues" evidence="1">
    <location>
        <begin position="441"/>
        <end position="452"/>
    </location>
</feature>
<dbReference type="Pfam" id="PF21040">
    <property type="entry name" value="CEP104-like_TOG"/>
    <property type="match status" value="1"/>
</dbReference>
<protein>
    <recommendedName>
        <fullName evidence="2">Centrosomal protein CEP104 N-terminal domain-containing protein</fullName>
    </recommendedName>
</protein>
<dbReference type="VEuPathDB" id="TriTrypDB:C4B63_188g45"/>
<dbReference type="Pfam" id="PF21038">
    <property type="entry name" value="CEP104_N"/>
    <property type="match status" value="1"/>
</dbReference>
<dbReference type="InterPro" id="IPR052607">
    <property type="entry name" value="CEP104-like"/>
</dbReference>
<dbReference type="VEuPathDB" id="TriTrypDB:TCSYLVIO_009862"/>
<name>A0A2V2W904_TRYCR</name>
<dbReference type="OMA" id="HECKIAS"/>
<dbReference type="Gene3D" id="1.25.10.10">
    <property type="entry name" value="Leucine-rich Repeat Variant"/>
    <property type="match status" value="1"/>
</dbReference>
<feature type="region of interest" description="Disordered" evidence="1">
    <location>
        <begin position="186"/>
        <end position="272"/>
    </location>
</feature>
<dbReference type="InterPro" id="IPR011989">
    <property type="entry name" value="ARM-like"/>
</dbReference>
<feature type="region of interest" description="Disordered" evidence="1">
    <location>
        <begin position="822"/>
        <end position="853"/>
    </location>
</feature>
<dbReference type="VEuPathDB" id="TriTrypDB:TcCL_ESM05419"/>
<dbReference type="VEuPathDB" id="TriTrypDB:TcBrA4_0111880"/>
<feature type="region of interest" description="Disordered" evidence="1">
    <location>
        <begin position="398"/>
        <end position="464"/>
    </location>
</feature>
<dbReference type="VEuPathDB" id="TriTrypDB:Tc_MARK_8386"/>
<dbReference type="SUPFAM" id="SSF48371">
    <property type="entry name" value="ARM repeat"/>
    <property type="match status" value="1"/>
</dbReference>
<feature type="domain" description="Centrosomal protein CEP104 N-terminal" evidence="2">
    <location>
        <begin position="49"/>
        <end position="172"/>
    </location>
</feature>
<organism evidence="3 4">
    <name type="scientific">Trypanosoma cruzi</name>
    <dbReference type="NCBI Taxonomy" id="5693"/>
    <lineage>
        <taxon>Eukaryota</taxon>
        <taxon>Discoba</taxon>
        <taxon>Euglenozoa</taxon>
        <taxon>Kinetoplastea</taxon>
        <taxon>Metakinetoplastina</taxon>
        <taxon>Trypanosomatida</taxon>
        <taxon>Trypanosomatidae</taxon>
        <taxon>Trypanosoma</taxon>
        <taxon>Schizotrypanum</taxon>
    </lineage>
</organism>
<dbReference type="PANTHER" id="PTHR13371">
    <property type="entry name" value="GLYCINE-, GLUTAMATE-, THIENYLCYCLOHEXYLPIPERIDINE-BINDING PROTEIN"/>
    <property type="match status" value="1"/>
</dbReference>
<proteinExistence type="predicted"/>
<dbReference type="VEuPathDB" id="TriTrypDB:TcCLB.507941.70"/>
<dbReference type="VEuPathDB" id="TriTrypDB:TcG_05150"/>
<dbReference type="OrthoDB" id="66599at2759"/>
<dbReference type="GO" id="GO:0005929">
    <property type="term" value="C:cilium"/>
    <property type="evidence" value="ECO:0007669"/>
    <property type="project" value="TreeGrafter"/>
</dbReference>
<evidence type="ECO:0000313" key="3">
    <source>
        <dbReference type="EMBL" id="PWV04795.1"/>
    </source>
</evidence>
<dbReference type="SMR" id="A0A2V2W904"/>
<dbReference type="EMBL" id="PRFC01000143">
    <property type="protein sequence ID" value="PWV04795.1"/>
    <property type="molecule type" value="Genomic_DNA"/>
</dbReference>
<dbReference type="Proteomes" id="UP000246078">
    <property type="component" value="Unassembled WGS sequence"/>
</dbReference>
<sequence>MAQRVPYDVVYCTSQDDAFPIDGLGHGLLPNAAAAANVTNASMLRNCKGWQSARNVKMPQALVLRFPGNVELTQMRILSHECKIASKVEVLFFALKGKEMEMHPPSFRTIHFTKLGAVDFNSNEQSNYRSKERKTIHMHAVAYFVKLLFHTPHRNAQNVFNQVGVYSIECHGQILSRVWCSPDKTPVIGNNKNKNGRSMSGGDLTESVRSSEQLHGLVLDPTRRRQEQQQQREQVEEEKTPLRPFLRQEQRSPYSAQQQTRQQLPQSPPLTPVREIIPHGSDIPVFRSVRIVEFEEFFIRRSEDLLALKDQAVAVEDFDTAKLCRDRLNLMNRRSKRIYQIEQDKVQAIIEEDFDAAKEAKRVMDAMIERVYKDAQLPRPQPDFDQYECIGETFHENLTYNSPRSEMADVSEERIRDKSPRDTDGRDDGADHSTSSNGTDTDNHRYKNERDSNNNNNNDNKDNIRMDIDEYRDSDAHEGDTMPMVSKFAQRMVDMVRDMTYEIDKVDPPPQEKSDDNPPTPKIEESKLQPWERRVVQAIMAASSETDGPAVLNPYVKNTREALDLLGVLGTFTTCCLFSKRFKLREAVLDVLMERMGELYQASPSAMEEALLRFLDMNGHGLQDTIPNVVAAGCAFVRMVLADEHKCLSSVLAPVVNLLPRLLCCAADSNQRIRDEALATLTLCIKTHSLTNTTILTAVLAHPLDKERRRLPSCGPRVQVARLTVLEQLVTAGRMGLRNHTESVWGKLLRPCINHQSREVRDAAVSTITSLVQERKILLTPKHVNMIDNAAIRDQIKAVVEKSNAARACGEAGDAVGAAAGAGTKCGPNTQGGKAGNGRSKPRTKRVNSDVAV</sequence>
<feature type="compositionally biased region" description="Basic and acidic residues" evidence="1">
    <location>
        <begin position="233"/>
        <end position="250"/>
    </location>
</feature>
<dbReference type="AlphaFoldDB" id="A0A2V2W904"/>
<dbReference type="InterPro" id="IPR048739">
    <property type="entry name" value="CEP104_N"/>
</dbReference>
<feature type="region of interest" description="Disordered" evidence="1">
    <location>
        <begin position="502"/>
        <end position="528"/>
    </location>
</feature>
<evidence type="ECO:0000256" key="1">
    <source>
        <dbReference type="SAM" id="MobiDB-lite"/>
    </source>
</evidence>
<evidence type="ECO:0000313" key="4">
    <source>
        <dbReference type="Proteomes" id="UP000246078"/>
    </source>
</evidence>
<evidence type="ECO:0000259" key="2">
    <source>
        <dbReference type="Pfam" id="PF21038"/>
    </source>
</evidence>
<dbReference type="VEuPathDB" id="TriTrypDB:ECC02_007869"/>
<dbReference type="VEuPathDB" id="TriTrypDB:TcCLB.511289.110"/>
<reference evidence="3 4" key="1">
    <citation type="journal article" date="2018" name="Microb. Genom.">
        <title>Expanding an expanded genome: long-read sequencing of Trypanosoma cruzi.</title>
        <authorList>
            <person name="Berna L."/>
            <person name="Rodriguez M."/>
            <person name="Chiribao M.L."/>
            <person name="Parodi-Talice A."/>
            <person name="Pita S."/>
            <person name="Rijo G."/>
            <person name="Alvarez-Valin F."/>
            <person name="Robello C."/>
        </authorList>
    </citation>
    <scope>NUCLEOTIDE SEQUENCE [LARGE SCALE GENOMIC DNA]</scope>
    <source>
        <strain evidence="3 4">TCC</strain>
    </source>
</reference>
<feature type="compositionally biased region" description="Basic and acidic residues" evidence="1">
    <location>
        <begin position="411"/>
        <end position="431"/>
    </location>
</feature>
<dbReference type="VEuPathDB" id="TriTrypDB:BCY84_15646"/>
<dbReference type="VEuPathDB" id="TriTrypDB:C3747_143g126"/>